<sequence length="319" mass="34324">MPWGECNVTLEDVAYQLGLPINGEPVSRCLWDFENLIPKGTGRPRWDWFLEMFGELLEDNDRDACTMTFSWLKSRFGDLSDGASDEQPTGMSSRWQGRWICCRAGFSGGFRSFSLTVSPHIRREGAPIAGSQEAARFDALQRVCLSPVSDFGGRGRARSSYLYTSGPSSGTGTDVGVTSGFRRRISAGMVSGQPGGRGCRDNLTGLSPIHPSDPGDRNPIKHELSVAAGAGHQFDGSQVHLDLNEHVSGPSHMFMALGGTPPSAAHVPGGSWEVPFMEPAHLSTPPASPAQAEQTDEPAARGRARRAPSRRGCGTRGHM</sequence>
<evidence type="ECO:0000313" key="3">
    <source>
        <dbReference type="Proteomes" id="UP001341840"/>
    </source>
</evidence>
<proteinExistence type="predicted"/>
<protein>
    <submittedName>
        <fullName evidence="2">Uncharacterized protein</fullName>
    </submittedName>
</protein>
<accession>A0ABU6YL27</accession>
<evidence type="ECO:0000313" key="2">
    <source>
        <dbReference type="EMBL" id="MED6209568.1"/>
    </source>
</evidence>
<evidence type="ECO:0000256" key="1">
    <source>
        <dbReference type="SAM" id="MobiDB-lite"/>
    </source>
</evidence>
<dbReference type="EMBL" id="JASCZI010242097">
    <property type="protein sequence ID" value="MED6209568.1"/>
    <property type="molecule type" value="Genomic_DNA"/>
</dbReference>
<dbReference type="PANTHER" id="PTHR46033">
    <property type="entry name" value="PROTEIN MAIN-LIKE 2"/>
    <property type="match status" value="1"/>
</dbReference>
<gene>
    <name evidence="2" type="ORF">PIB30_055946</name>
</gene>
<dbReference type="Proteomes" id="UP001341840">
    <property type="component" value="Unassembled WGS sequence"/>
</dbReference>
<organism evidence="2 3">
    <name type="scientific">Stylosanthes scabra</name>
    <dbReference type="NCBI Taxonomy" id="79078"/>
    <lineage>
        <taxon>Eukaryota</taxon>
        <taxon>Viridiplantae</taxon>
        <taxon>Streptophyta</taxon>
        <taxon>Embryophyta</taxon>
        <taxon>Tracheophyta</taxon>
        <taxon>Spermatophyta</taxon>
        <taxon>Magnoliopsida</taxon>
        <taxon>eudicotyledons</taxon>
        <taxon>Gunneridae</taxon>
        <taxon>Pentapetalae</taxon>
        <taxon>rosids</taxon>
        <taxon>fabids</taxon>
        <taxon>Fabales</taxon>
        <taxon>Fabaceae</taxon>
        <taxon>Papilionoideae</taxon>
        <taxon>50 kb inversion clade</taxon>
        <taxon>dalbergioids sensu lato</taxon>
        <taxon>Dalbergieae</taxon>
        <taxon>Pterocarpus clade</taxon>
        <taxon>Stylosanthes</taxon>
    </lineage>
</organism>
<keyword evidence="3" id="KW-1185">Reference proteome</keyword>
<comment type="caution">
    <text evidence="2">The sequence shown here is derived from an EMBL/GenBank/DDBJ whole genome shotgun (WGS) entry which is preliminary data.</text>
</comment>
<dbReference type="InterPro" id="IPR044824">
    <property type="entry name" value="MAIN-like"/>
</dbReference>
<reference evidence="2 3" key="1">
    <citation type="journal article" date="2023" name="Plants (Basel)">
        <title>Bridging the Gap: Combining Genomics and Transcriptomics Approaches to Understand Stylosanthes scabra, an Orphan Legume from the Brazilian Caatinga.</title>
        <authorList>
            <person name="Ferreira-Neto J.R.C."/>
            <person name="da Silva M.D."/>
            <person name="Binneck E."/>
            <person name="de Melo N.F."/>
            <person name="da Silva R.H."/>
            <person name="de Melo A.L.T.M."/>
            <person name="Pandolfi V."/>
            <person name="Bustamante F.O."/>
            <person name="Brasileiro-Vidal A.C."/>
            <person name="Benko-Iseppon A.M."/>
        </authorList>
    </citation>
    <scope>NUCLEOTIDE SEQUENCE [LARGE SCALE GENOMIC DNA]</scope>
    <source>
        <tissue evidence="2">Leaves</tissue>
    </source>
</reference>
<dbReference type="PANTHER" id="PTHR46033:SF8">
    <property type="entry name" value="PROTEIN MAINTENANCE OF MERISTEMS-LIKE"/>
    <property type="match status" value="1"/>
</dbReference>
<name>A0ABU6YL27_9FABA</name>
<feature type="region of interest" description="Disordered" evidence="1">
    <location>
        <begin position="278"/>
        <end position="319"/>
    </location>
</feature>